<dbReference type="EMBL" id="BAABME010013025">
    <property type="protein sequence ID" value="GAA0185747.1"/>
    <property type="molecule type" value="Genomic_DNA"/>
</dbReference>
<proteinExistence type="predicted"/>
<evidence type="ECO:0000313" key="2">
    <source>
        <dbReference type="EMBL" id="GAA0185747.1"/>
    </source>
</evidence>
<dbReference type="GO" id="GO:0010183">
    <property type="term" value="P:pollen tube guidance"/>
    <property type="evidence" value="ECO:0007669"/>
    <property type="project" value="InterPro"/>
</dbReference>
<accession>A0AAV3RZL0</accession>
<name>A0AAV3RZL0_LITER</name>
<evidence type="ECO:0000256" key="1">
    <source>
        <dbReference type="SAM" id="MobiDB-lite"/>
    </source>
</evidence>
<dbReference type="GO" id="GO:0005634">
    <property type="term" value="C:nucleus"/>
    <property type="evidence" value="ECO:0007669"/>
    <property type="project" value="TreeGrafter"/>
</dbReference>
<dbReference type="GO" id="GO:0036033">
    <property type="term" value="F:mediator complex binding"/>
    <property type="evidence" value="ECO:0007669"/>
    <property type="project" value="InterPro"/>
</dbReference>
<gene>
    <name evidence="2" type="ORF">LIER_33035</name>
</gene>
<comment type="caution">
    <text evidence="2">The sequence shown here is derived from an EMBL/GenBank/DDBJ whole genome shotgun (WGS) entry which is preliminary data.</text>
</comment>
<dbReference type="PANTHER" id="PTHR36345:SF1">
    <property type="entry name" value="CCG-BINDING PROTEIN 1"/>
    <property type="match status" value="1"/>
</dbReference>
<evidence type="ECO:0008006" key="4">
    <source>
        <dbReference type="Google" id="ProtNLM"/>
    </source>
</evidence>
<reference evidence="2 3" key="1">
    <citation type="submission" date="2024-01" db="EMBL/GenBank/DDBJ databases">
        <title>The complete chloroplast genome sequence of Lithospermum erythrorhizon: insights into the phylogenetic relationship among Boraginaceae species and the maternal lineages of purple gromwells.</title>
        <authorList>
            <person name="Okada T."/>
            <person name="Watanabe K."/>
        </authorList>
    </citation>
    <scope>NUCLEOTIDE SEQUENCE [LARGE SCALE GENOMIC DNA]</scope>
</reference>
<organism evidence="2 3">
    <name type="scientific">Lithospermum erythrorhizon</name>
    <name type="common">Purple gromwell</name>
    <name type="synonym">Lithospermum officinale var. erythrorhizon</name>
    <dbReference type="NCBI Taxonomy" id="34254"/>
    <lineage>
        <taxon>Eukaryota</taxon>
        <taxon>Viridiplantae</taxon>
        <taxon>Streptophyta</taxon>
        <taxon>Embryophyta</taxon>
        <taxon>Tracheophyta</taxon>
        <taxon>Spermatophyta</taxon>
        <taxon>Magnoliopsida</taxon>
        <taxon>eudicotyledons</taxon>
        <taxon>Gunneridae</taxon>
        <taxon>Pentapetalae</taxon>
        <taxon>asterids</taxon>
        <taxon>lamiids</taxon>
        <taxon>Boraginales</taxon>
        <taxon>Boraginaceae</taxon>
        <taxon>Boraginoideae</taxon>
        <taxon>Lithospermeae</taxon>
        <taxon>Lithospermum</taxon>
    </lineage>
</organism>
<dbReference type="PANTHER" id="PTHR36345">
    <property type="entry name" value="CCG-BINDING PROTEIN 1"/>
    <property type="match status" value="1"/>
</dbReference>
<keyword evidence="3" id="KW-1185">Reference proteome</keyword>
<sequence>MIRSSPLRPSVCPPRCNLHSRSNSYVPKLEPFSRSKFDRLTKDPPLIQKAENELADYCSTLEGDAGYSCWRAYFQLKDLQIETPREDVERLILQAGGIKSLIGCLHGIAGMHKGRKEAEKVLNCNSIATKPCPVPDGLPKSREEMEEEEEARMPDSPFTRLLRTKGSSPAWYSPVPDHA</sequence>
<dbReference type="GO" id="GO:0005829">
    <property type="term" value="C:cytosol"/>
    <property type="evidence" value="ECO:0007669"/>
    <property type="project" value="TreeGrafter"/>
</dbReference>
<protein>
    <recommendedName>
        <fullName evidence="4">CCG-binding protein 1</fullName>
    </recommendedName>
</protein>
<evidence type="ECO:0000313" key="3">
    <source>
        <dbReference type="Proteomes" id="UP001454036"/>
    </source>
</evidence>
<dbReference type="AlphaFoldDB" id="A0AAV3RZL0"/>
<dbReference type="InterPro" id="IPR037502">
    <property type="entry name" value="CBP1"/>
</dbReference>
<feature type="region of interest" description="Disordered" evidence="1">
    <location>
        <begin position="133"/>
        <end position="179"/>
    </location>
</feature>
<dbReference type="Proteomes" id="UP001454036">
    <property type="component" value="Unassembled WGS sequence"/>
</dbReference>